<feature type="transmembrane region" description="Helical" evidence="6">
    <location>
        <begin position="276"/>
        <end position="293"/>
    </location>
</feature>
<dbReference type="OrthoDB" id="8477889at2"/>
<evidence type="ECO:0000256" key="5">
    <source>
        <dbReference type="ARBA" id="ARBA00023136"/>
    </source>
</evidence>
<organism evidence="7 8">
    <name type="scientific">Liberibacter asiaticus (strain psy62)</name>
    <dbReference type="NCBI Taxonomy" id="537021"/>
    <lineage>
        <taxon>Bacteria</taxon>
        <taxon>Pseudomonadati</taxon>
        <taxon>Pseudomonadota</taxon>
        <taxon>Alphaproteobacteria</taxon>
        <taxon>Hyphomicrobiales</taxon>
        <taxon>Rhizobiaceae</taxon>
        <taxon>Liberibacter</taxon>
    </lineage>
</organism>
<evidence type="ECO:0000256" key="2">
    <source>
        <dbReference type="ARBA" id="ARBA00022475"/>
    </source>
</evidence>
<dbReference type="EMBL" id="CP001677">
    <property type="protein sequence ID" value="ACT56866.2"/>
    <property type="molecule type" value="Genomic_DNA"/>
</dbReference>
<dbReference type="STRING" id="537021.CLIBASIA_01390"/>
<dbReference type="eggNOG" id="COG0795">
    <property type="taxonomic scope" value="Bacteria"/>
</dbReference>
<dbReference type="PANTHER" id="PTHR33529:SF6">
    <property type="entry name" value="YJGP_YJGQ FAMILY PERMEASE"/>
    <property type="match status" value="1"/>
</dbReference>
<dbReference type="GO" id="GO:0043190">
    <property type="term" value="C:ATP-binding cassette (ABC) transporter complex"/>
    <property type="evidence" value="ECO:0007669"/>
    <property type="project" value="TreeGrafter"/>
</dbReference>
<evidence type="ECO:0000256" key="4">
    <source>
        <dbReference type="ARBA" id="ARBA00022989"/>
    </source>
</evidence>
<feature type="transmembrane region" description="Helical" evidence="6">
    <location>
        <begin position="305"/>
        <end position="327"/>
    </location>
</feature>
<evidence type="ECO:0000256" key="6">
    <source>
        <dbReference type="SAM" id="Phobius"/>
    </source>
</evidence>
<dbReference type="PANTHER" id="PTHR33529">
    <property type="entry name" value="SLR0882 PROTEIN-RELATED"/>
    <property type="match status" value="1"/>
</dbReference>
<evidence type="ECO:0000256" key="1">
    <source>
        <dbReference type="ARBA" id="ARBA00004651"/>
    </source>
</evidence>
<dbReference type="InterPro" id="IPR005495">
    <property type="entry name" value="LptG/LptF_permease"/>
</dbReference>
<dbReference type="SMR" id="C6XHX3"/>
<keyword evidence="4 6" id="KW-1133">Transmembrane helix</keyword>
<accession>C6XHX3</accession>
<dbReference type="GO" id="GO:0015920">
    <property type="term" value="P:lipopolysaccharide transport"/>
    <property type="evidence" value="ECO:0007669"/>
    <property type="project" value="TreeGrafter"/>
</dbReference>
<proteinExistence type="predicted"/>
<sequence length="361" mass="41724">MKSFELYILRCIGRSFLMSCLFIVFIAWVIQILQRINLVSSSTESLNILLKISGYLIPTVLPMVTPFCFAMETTNVLTSMNRNTELLIIDNTGTSRITLIKPVLFLAILLSIFLFISENIIEPKCRSTIKQLSAKAQLALTFSYLEENLFFRLDDDLYIKISKYNPNNTLQGIFIVDSRDTQTHKIYYAQSGSIDLDRQAIILNDGEVHRKSPISKDISIMKFKSYTLQTESANSSTIVLKANDQNLSFLLNPNPNNPNYRPELLETYRSEFHKRLTQWLFPVIFGLISIVAADKRALVRQRKKIHPIFISLSISFGVFWGFSYIIHKIEQNPYYIPILYLFLFCISSIFLLMIKKKYTKI</sequence>
<comment type="subcellular location">
    <subcellularLocation>
        <location evidence="1">Cell membrane</location>
        <topology evidence="1">Multi-pass membrane protein</topology>
    </subcellularLocation>
</comment>
<dbReference type="HOGENOM" id="CLU_028799_7_0_5"/>
<keyword evidence="2" id="KW-1003">Cell membrane</keyword>
<dbReference type="AlphaFoldDB" id="C6XHX3"/>
<protein>
    <submittedName>
        <fullName evidence="7">Permease protein</fullName>
    </submittedName>
</protein>
<dbReference type="Proteomes" id="UP000002744">
    <property type="component" value="Chromosome"/>
</dbReference>
<evidence type="ECO:0000256" key="3">
    <source>
        <dbReference type="ARBA" id="ARBA00022692"/>
    </source>
</evidence>
<feature type="transmembrane region" description="Helical" evidence="6">
    <location>
        <begin position="98"/>
        <end position="116"/>
    </location>
</feature>
<evidence type="ECO:0000313" key="8">
    <source>
        <dbReference type="Proteomes" id="UP000002744"/>
    </source>
</evidence>
<gene>
    <name evidence="7" type="ordered locus">CLIBASIA_01390</name>
</gene>
<dbReference type="RefSeq" id="WP_012778612.1">
    <property type="nucleotide sequence ID" value="NC_012985.3"/>
</dbReference>
<name>C6XHX3_LIBAP</name>
<dbReference type="KEGG" id="las:CLIBASIA_01390"/>
<feature type="transmembrane region" description="Helical" evidence="6">
    <location>
        <begin position="333"/>
        <end position="354"/>
    </location>
</feature>
<reference evidence="7 8" key="2">
    <citation type="journal article" date="2011" name="Appl. Environ. Microbiol.">
        <title>Diversity and plasticity of the intracellular plant pathogen and insect symbiont, 'Candidatus Liberibacter asiaticus', revealed by hyper variable prophage genes with intragenic tandem repeats.</title>
        <authorList>
            <person name="Zhou L."/>
            <person name="Powell C.A."/>
            <person name="Hoffman M.T."/>
            <person name="Li W."/>
            <person name="Fan G."/>
            <person name="Liu B."/>
            <person name="Lin H."/>
            <person name="Duan Y."/>
        </authorList>
    </citation>
    <scope>NUCLEOTIDE SEQUENCE [LARGE SCALE GENOMIC DNA]</scope>
    <source>
        <strain evidence="8">psy62</strain>
    </source>
</reference>
<reference evidence="7 8" key="1">
    <citation type="journal article" date="2009" name="Mol. Plant Microbe Interact.">
        <title>Complete genome sequence of citrus huanglongbing bacterium, 'Candidatus Liberibacter asiaticus' obtained through metagenomics.</title>
        <authorList>
            <person name="Duan Y."/>
            <person name="Zhou L."/>
            <person name="Hall D.G."/>
            <person name="Li W."/>
            <person name="Doddapaneni H."/>
            <person name="Lin H."/>
            <person name="Liu L."/>
            <person name="Vahling C.M."/>
            <person name="Gabriel D.W."/>
            <person name="Williams K.P."/>
            <person name="Dickerman A."/>
            <person name="Sun Y."/>
            <person name="Gottwald T."/>
        </authorList>
    </citation>
    <scope>NUCLEOTIDE SEQUENCE [LARGE SCALE GENOMIC DNA]</scope>
    <source>
        <strain evidence="8">psy62</strain>
    </source>
</reference>
<keyword evidence="5 6" id="KW-0472">Membrane</keyword>
<feature type="transmembrane region" description="Helical" evidence="6">
    <location>
        <begin position="53"/>
        <end position="77"/>
    </location>
</feature>
<dbReference type="Pfam" id="PF03739">
    <property type="entry name" value="LptF_LptG"/>
    <property type="match status" value="1"/>
</dbReference>
<feature type="transmembrane region" description="Helical" evidence="6">
    <location>
        <begin position="12"/>
        <end position="33"/>
    </location>
</feature>
<keyword evidence="3 6" id="KW-0812">Transmembrane</keyword>
<evidence type="ECO:0000313" key="7">
    <source>
        <dbReference type="EMBL" id="ACT56866.2"/>
    </source>
</evidence>